<feature type="repeat" description="WD" evidence="3">
    <location>
        <begin position="358"/>
        <end position="399"/>
    </location>
</feature>
<feature type="region of interest" description="Disordered" evidence="4">
    <location>
        <begin position="289"/>
        <end position="334"/>
    </location>
</feature>
<dbReference type="InterPro" id="IPR040324">
    <property type="entry name" value="WDR44/Dgr2"/>
</dbReference>
<reference evidence="5 6" key="1">
    <citation type="submission" date="2020-08" db="EMBL/GenBank/DDBJ databases">
        <title>Plant Genome Project.</title>
        <authorList>
            <person name="Zhang R.-G."/>
        </authorList>
    </citation>
    <scope>NUCLEOTIDE SEQUENCE [LARGE SCALE GENOMIC DNA]</scope>
    <source>
        <tissue evidence="5">Rhizome</tissue>
    </source>
</reference>
<proteinExistence type="predicted"/>
<evidence type="ECO:0000256" key="2">
    <source>
        <dbReference type="ARBA" id="ARBA00022737"/>
    </source>
</evidence>
<evidence type="ECO:0000313" key="6">
    <source>
        <dbReference type="Proteomes" id="UP000734854"/>
    </source>
</evidence>
<gene>
    <name evidence="5" type="ORF">ZIOFF_017203</name>
</gene>
<dbReference type="Pfam" id="PF00400">
    <property type="entry name" value="WD40"/>
    <property type="match status" value="3"/>
</dbReference>
<feature type="compositionally biased region" description="Low complexity" evidence="4">
    <location>
        <begin position="759"/>
        <end position="775"/>
    </location>
</feature>
<keyword evidence="2" id="KW-0677">Repeat</keyword>
<dbReference type="PROSITE" id="PS00678">
    <property type="entry name" value="WD_REPEATS_1"/>
    <property type="match status" value="1"/>
</dbReference>
<feature type="region of interest" description="Disordered" evidence="4">
    <location>
        <begin position="25"/>
        <end position="52"/>
    </location>
</feature>
<dbReference type="SMART" id="SM00320">
    <property type="entry name" value="WD40"/>
    <property type="match status" value="5"/>
</dbReference>
<dbReference type="PROSITE" id="PS50294">
    <property type="entry name" value="WD_REPEATS_REGION"/>
    <property type="match status" value="3"/>
</dbReference>
<feature type="repeat" description="WD" evidence="3">
    <location>
        <begin position="514"/>
        <end position="556"/>
    </location>
</feature>
<feature type="repeat" description="WD" evidence="3">
    <location>
        <begin position="474"/>
        <end position="514"/>
    </location>
</feature>
<dbReference type="FunFam" id="2.130.10.10:FF:000329">
    <property type="entry name" value="WD repeat-containing protein 44"/>
    <property type="match status" value="1"/>
</dbReference>
<keyword evidence="6" id="KW-1185">Reference proteome</keyword>
<dbReference type="EMBL" id="JACMSC010000005">
    <property type="protein sequence ID" value="KAG6520166.1"/>
    <property type="molecule type" value="Genomic_DNA"/>
</dbReference>
<dbReference type="Proteomes" id="UP000734854">
    <property type="component" value="Unassembled WGS sequence"/>
</dbReference>
<protein>
    <recommendedName>
        <fullName evidence="7">WD repeat-containing protein 44</fullName>
    </recommendedName>
</protein>
<evidence type="ECO:0000313" key="5">
    <source>
        <dbReference type="EMBL" id="KAG6520166.1"/>
    </source>
</evidence>
<evidence type="ECO:0000256" key="3">
    <source>
        <dbReference type="PROSITE-ProRule" id="PRU00221"/>
    </source>
</evidence>
<comment type="caution">
    <text evidence="5">The sequence shown here is derived from an EMBL/GenBank/DDBJ whole genome shotgun (WGS) entry which is preliminary data.</text>
</comment>
<feature type="region of interest" description="Disordered" evidence="4">
    <location>
        <begin position="82"/>
        <end position="141"/>
    </location>
</feature>
<dbReference type="PANTHER" id="PTHR14221">
    <property type="entry name" value="WD REPEAT DOMAIN 44"/>
    <property type="match status" value="1"/>
</dbReference>
<feature type="region of interest" description="Disordered" evidence="4">
    <location>
        <begin position="236"/>
        <end position="277"/>
    </location>
</feature>
<dbReference type="InterPro" id="IPR001680">
    <property type="entry name" value="WD40_rpt"/>
</dbReference>
<evidence type="ECO:0000256" key="1">
    <source>
        <dbReference type="ARBA" id="ARBA00022574"/>
    </source>
</evidence>
<dbReference type="OrthoDB" id="408728at2759"/>
<accession>A0A8J5HBF7</accession>
<evidence type="ECO:0000256" key="4">
    <source>
        <dbReference type="SAM" id="MobiDB-lite"/>
    </source>
</evidence>
<dbReference type="AlphaFoldDB" id="A0A8J5HBF7"/>
<dbReference type="PROSITE" id="PS50082">
    <property type="entry name" value="WD_REPEATS_2"/>
    <property type="match status" value="3"/>
</dbReference>
<evidence type="ECO:0008006" key="7">
    <source>
        <dbReference type="Google" id="ProtNLM"/>
    </source>
</evidence>
<dbReference type="InterPro" id="IPR019775">
    <property type="entry name" value="WD40_repeat_CS"/>
</dbReference>
<feature type="compositionally biased region" description="Basic and acidic residues" evidence="4">
    <location>
        <begin position="299"/>
        <end position="313"/>
    </location>
</feature>
<feature type="region of interest" description="Disordered" evidence="4">
    <location>
        <begin position="749"/>
        <end position="778"/>
    </location>
</feature>
<name>A0A8J5HBF7_ZINOF</name>
<organism evidence="5 6">
    <name type="scientific">Zingiber officinale</name>
    <name type="common">Ginger</name>
    <name type="synonym">Amomum zingiber</name>
    <dbReference type="NCBI Taxonomy" id="94328"/>
    <lineage>
        <taxon>Eukaryota</taxon>
        <taxon>Viridiplantae</taxon>
        <taxon>Streptophyta</taxon>
        <taxon>Embryophyta</taxon>
        <taxon>Tracheophyta</taxon>
        <taxon>Spermatophyta</taxon>
        <taxon>Magnoliopsida</taxon>
        <taxon>Liliopsida</taxon>
        <taxon>Zingiberales</taxon>
        <taxon>Zingiberaceae</taxon>
        <taxon>Zingiber</taxon>
    </lineage>
</organism>
<keyword evidence="1 3" id="KW-0853">WD repeat</keyword>
<sequence>MRSSAVAAEAAEEEEFYESLDRILSSSCSSTSASDDDADRLRRRRGPPFATSSYDVWISDLSSVEERRRRLFQQLGLSGHLSLARTHPPADASGPTETVVEVNPPRHAHDGIPKPSSPTGVVIFRSRSDGSAGPNRAEMEPPKRRAISFGSATAAKAKRSWLLEGGKHKKFGGEDQQLCTIRNLDDGTEFVVKEVTEGGMWNKLKEIRTGQQFTMEEFEVWVGQSPIVQELMRRQTVEDRGSGGGNDEDCDSGLVNGGPKSGTGSSDGAKSKKKGGWLKTVKNMASTVIGGVRLHQRERRSSDEKDTSPEKVGRRSSSATDDSLDAPPSLHHVPERIKVRQYGKACKELTGLYINQEVKAHNGAIWSIKFSSDARYLASGGEDCVVHVWEVAELNRNEELAEEKMGENDNCYPFVPLIGNRSLEPAETVNCGDGSHRVSKRRLRALSRGKSMSSEHLMMPEHVFALSEKPTCTFTGHTADVLDVSWSKSQYLISSSMDKTVRLWHVSDSSCLKIFTHTDYVTCIQFNPIDDRYFISGSLDKKARIWSIPNRQIVAWNDLHEMVTAACFTPNGQTALVGTHRGSCHLFDTSENKLHIKSQIYLQAKKRRSRQKKITGFEFVPGSSSEVLITSADSRIRAVNGVDLIHKFKGFRNTSSQISASMTANGKYVICASEDSHVYMWRYDAHSQPNKRKSVVDSTESYERFHCQNVTVAIALPTPSRASSGSSVGHSNPQIYESLFHQVARTNSSSSHDLDTWPEENSPNNEPIPGNNSSELCHGTFLQPQSRSAWGMVIVTAGRRGEIKIYQNYGLPQCVSRHLIY</sequence>
<dbReference type="PANTHER" id="PTHR14221:SF67">
    <property type="entry name" value="WD REPEAT-CONTAINING PROTEIN 44-LIKE"/>
    <property type="match status" value="1"/>
</dbReference>